<proteinExistence type="predicted"/>
<evidence type="ECO:0000313" key="3">
    <source>
        <dbReference type="Proteomes" id="UP000092573"/>
    </source>
</evidence>
<dbReference type="InterPro" id="IPR012347">
    <property type="entry name" value="Ferritin-like"/>
</dbReference>
<accession>A0A1B1N6J7</accession>
<keyword evidence="2" id="KW-0167">Capsid protein</keyword>
<feature type="compositionally biased region" description="Polar residues" evidence="1">
    <location>
        <begin position="113"/>
        <end position="125"/>
    </location>
</feature>
<sequence>MMTQNQMLPDKDLLTTTLADLRRSVREYATAATEASCPTVRQMFTQLTDSTLKMQGEMYQLMSSNNMYNAPSQAARQEVSKRLQSAQQTQTQDQQFVQQHLSGGMGMSMGSGDNQSHPGSTSQYS</sequence>
<dbReference type="Pfam" id="PF07875">
    <property type="entry name" value="Coat_F"/>
    <property type="match status" value="1"/>
</dbReference>
<dbReference type="STRING" id="1462996.AWM70_02805"/>
<keyword evidence="2" id="KW-0946">Virion</keyword>
<dbReference type="EMBL" id="CP014167">
    <property type="protein sequence ID" value="ANS77068.1"/>
    <property type="molecule type" value="Genomic_DNA"/>
</dbReference>
<name>A0A1B1N6J7_9BACL</name>
<dbReference type="InterPro" id="IPR012851">
    <property type="entry name" value="Spore_coat_CotF-like"/>
</dbReference>
<dbReference type="KEGG" id="pyg:AWM70_02805"/>
<protein>
    <submittedName>
        <fullName evidence="2">Coat protein F</fullName>
    </submittedName>
</protein>
<feature type="compositionally biased region" description="Low complexity" evidence="1">
    <location>
        <begin position="84"/>
        <end position="99"/>
    </location>
</feature>
<feature type="region of interest" description="Disordered" evidence="1">
    <location>
        <begin position="70"/>
        <end position="125"/>
    </location>
</feature>
<reference evidence="2 3" key="1">
    <citation type="submission" date="2016-01" db="EMBL/GenBank/DDBJ databases">
        <title>Complete Genome Sequence of Paenibacillus yonginensis DCY84, a novel Plant Growth-Promoting Bacteria with Elicitation of Induced Systemic Resistance.</title>
        <authorList>
            <person name="Kim Y.J."/>
            <person name="Yang D.C."/>
            <person name="Sukweenadhi J."/>
        </authorList>
    </citation>
    <scope>NUCLEOTIDE SEQUENCE [LARGE SCALE GENOMIC DNA]</scope>
    <source>
        <strain evidence="2 3">DCY84</strain>
    </source>
</reference>
<dbReference type="Gene3D" id="1.20.1260.10">
    <property type="match status" value="1"/>
</dbReference>
<gene>
    <name evidence="2" type="ORF">AWM70_02805</name>
</gene>
<evidence type="ECO:0000256" key="1">
    <source>
        <dbReference type="SAM" id="MobiDB-lite"/>
    </source>
</evidence>
<organism evidence="2 3">
    <name type="scientific">Paenibacillus yonginensis</name>
    <dbReference type="NCBI Taxonomy" id="1462996"/>
    <lineage>
        <taxon>Bacteria</taxon>
        <taxon>Bacillati</taxon>
        <taxon>Bacillota</taxon>
        <taxon>Bacilli</taxon>
        <taxon>Bacillales</taxon>
        <taxon>Paenibacillaceae</taxon>
        <taxon>Paenibacillus</taxon>
    </lineage>
</organism>
<keyword evidence="3" id="KW-1185">Reference proteome</keyword>
<dbReference type="Proteomes" id="UP000092573">
    <property type="component" value="Chromosome"/>
</dbReference>
<dbReference type="AlphaFoldDB" id="A0A1B1N6J7"/>
<evidence type="ECO:0000313" key="2">
    <source>
        <dbReference type="EMBL" id="ANS77068.1"/>
    </source>
</evidence>